<evidence type="ECO:0000313" key="2">
    <source>
        <dbReference type="Proteomes" id="UP000199663"/>
    </source>
</evidence>
<reference evidence="1 2" key="1">
    <citation type="submission" date="2016-10" db="EMBL/GenBank/DDBJ databases">
        <authorList>
            <person name="Varghese N."/>
            <person name="Submissions S."/>
        </authorList>
    </citation>
    <scope>NUCLEOTIDE SEQUENCE [LARGE SCALE GENOMIC DNA]</scope>
    <source>
        <strain evidence="1 2">DSM 17997</strain>
    </source>
</reference>
<gene>
    <name evidence="1" type="ORF">SAMN05444412_11327</name>
</gene>
<accession>A0A1H3SRU7</accession>
<evidence type="ECO:0008006" key="3">
    <source>
        <dbReference type="Google" id="ProtNLM"/>
    </source>
</evidence>
<evidence type="ECO:0000313" key="1">
    <source>
        <dbReference type="EMBL" id="SDZ40398.1"/>
    </source>
</evidence>
<organism evidence="1 2">
    <name type="scientific">Rhodonellum ikkaensis</name>
    <dbReference type="NCBI Taxonomy" id="336829"/>
    <lineage>
        <taxon>Bacteria</taxon>
        <taxon>Pseudomonadati</taxon>
        <taxon>Bacteroidota</taxon>
        <taxon>Cytophagia</taxon>
        <taxon>Cytophagales</taxon>
        <taxon>Cytophagaceae</taxon>
        <taxon>Rhodonellum</taxon>
    </lineage>
</organism>
<protein>
    <recommendedName>
        <fullName evidence="3">PglD N-terminal domain-containing protein</fullName>
    </recommendedName>
</protein>
<keyword evidence="2" id="KW-1185">Reference proteome</keyword>
<dbReference type="RefSeq" id="WP_139189880.1">
    <property type="nucleotide sequence ID" value="NZ_FNQC01000013.1"/>
</dbReference>
<name>A0A1H3SRU7_9BACT</name>
<sequence length="103" mass="11380">MINVIIVGSSRLGLDIVQLIENSHSCFEYVFSGYVEDQGPAPLYQDVNMMYLGKVKDLIVQPKDKYIIAVDSVASRIKLVEFISVAGGNYLSYIHPTAVLANL</sequence>
<dbReference type="EMBL" id="FNQC01000013">
    <property type="protein sequence ID" value="SDZ40398.1"/>
    <property type="molecule type" value="Genomic_DNA"/>
</dbReference>
<dbReference type="Proteomes" id="UP000199663">
    <property type="component" value="Unassembled WGS sequence"/>
</dbReference>
<proteinExistence type="predicted"/>
<comment type="caution">
    <text evidence="1">The sequence shown here is derived from an EMBL/GenBank/DDBJ whole genome shotgun (WGS) entry which is preliminary data.</text>
</comment>